<reference evidence="1" key="1">
    <citation type="submission" date="2022-12" db="EMBL/GenBank/DDBJ databases">
        <title>Reference genome sequencing for broad-spectrum identification of bacterial and archaeal isolates by mass spectrometry.</title>
        <authorList>
            <person name="Sekiguchi Y."/>
            <person name="Tourlousse D.M."/>
        </authorList>
    </citation>
    <scope>NUCLEOTIDE SEQUENCE</scope>
    <source>
        <strain evidence="1">10succ1</strain>
    </source>
</reference>
<keyword evidence="2" id="KW-1185">Reference proteome</keyword>
<organism evidence="1 2">
    <name type="scientific">Propionigenium maris DSM 9537</name>
    <dbReference type="NCBI Taxonomy" id="1123000"/>
    <lineage>
        <taxon>Bacteria</taxon>
        <taxon>Fusobacteriati</taxon>
        <taxon>Fusobacteriota</taxon>
        <taxon>Fusobacteriia</taxon>
        <taxon>Fusobacteriales</taxon>
        <taxon>Fusobacteriaceae</taxon>
        <taxon>Propionigenium</taxon>
    </lineage>
</organism>
<proteinExistence type="predicted"/>
<name>A0A9W6GJU5_9FUSO</name>
<sequence length="312" mass="35737">MILSNINIKLFKEAYHVYNKTNSSLEEDFQGFEFYNDIDFKWRRENFLKSFKNNFFSLLMTSLLIKGCGRENIVIYSKVISCIRQIITSTDNIIDKENKGIIFIPKIKNNVVKNVLLTMASQNLLEDYSVKLCGGNSISREIINRIHRIALAESKRDENQYILYPTPEYIRDTIHRGIGGELLEISMIAPKMMENSEVLGGFSKGLFKIGMGLQALDDLCDIEEDLLDNKVNYAVSKLILAGDSLEELKKNPGIVPDDSFITAYTKEVLEDTLEGFKYLRENGFPLTKGDVDILLKHLFKIRGLDKFYRLAS</sequence>
<evidence type="ECO:0000313" key="2">
    <source>
        <dbReference type="Proteomes" id="UP001144471"/>
    </source>
</evidence>
<evidence type="ECO:0000313" key="1">
    <source>
        <dbReference type="EMBL" id="GLI55071.1"/>
    </source>
</evidence>
<dbReference type="AlphaFoldDB" id="A0A9W6GJU5"/>
<accession>A0A9W6GJU5</accession>
<gene>
    <name evidence="1" type="ORF">PM10SUCC1_05860</name>
</gene>
<comment type="caution">
    <text evidence="1">The sequence shown here is derived from an EMBL/GenBank/DDBJ whole genome shotgun (WGS) entry which is preliminary data.</text>
</comment>
<dbReference type="EMBL" id="BSDY01000002">
    <property type="protein sequence ID" value="GLI55071.1"/>
    <property type="molecule type" value="Genomic_DNA"/>
</dbReference>
<dbReference type="Proteomes" id="UP001144471">
    <property type="component" value="Unassembled WGS sequence"/>
</dbReference>
<dbReference type="RefSeq" id="WP_281833312.1">
    <property type="nucleotide sequence ID" value="NZ_BSDY01000002.1"/>
</dbReference>
<protein>
    <submittedName>
        <fullName evidence="1">Uncharacterized protein</fullName>
    </submittedName>
</protein>